<dbReference type="InterPro" id="IPR035965">
    <property type="entry name" value="PAS-like_dom_sf"/>
</dbReference>
<dbReference type="Pfam" id="PF00360">
    <property type="entry name" value="PHY"/>
    <property type="match status" value="1"/>
</dbReference>
<dbReference type="InterPro" id="IPR043150">
    <property type="entry name" value="Phytochrome_PHY_sf"/>
</dbReference>
<keyword evidence="4" id="KW-0675">Receptor</keyword>
<dbReference type="PANTHER" id="PTHR43065:SF42">
    <property type="entry name" value="TWO-COMPONENT SENSOR PPRA"/>
    <property type="match status" value="1"/>
</dbReference>
<name>A0ABT6J6M2_9GAMM</name>
<accession>A0ABT6J6M2</accession>
<dbReference type="PANTHER" id="PTHR43065">
    <property type="entry name" value="SENSOR HISTIDINE KINASE"/>
    <property type="match status" value="1"/>
</dbReference>
<keyword evidence="7" id="KW-1185">Reference proteome</keyword>
<dbReference type="Gene3D" id="3.30.450.270">
    <property type="match status" value="1"/>
</dbReference>
<dbReference type="Proteomes" id="UP001156940">
    <property type="component" value="Unassembled WGS sequence"/>
</dbReference>
<gene>
    <name evidence="6" type="ORF">QFW77_05680</name>
</gene>
<comment type="caution">
    <text evidence="6">The sequence shown here is derived from an EMBL/GenBank/DDBJ whole genome shotgun (WGS) entry which is preliminary data.</text>
</comment>
<dbReference type="InterPro" id="IPR003018">
    <property type="entry name" value="GAF"/>
</dbReference>
<keyword evidence="1" id="KW-0600">Photoreceptor protein</keyword>
<reference evidence="6 7" key="1">
    <citation type="submission" date="2023-04" db="EMBL/GenBank/DDBJ databases">
        <title>Luteimonas endophyticus RD2P54.</title>
        <authorList>
            <person name="Sun J.-Q."/>
        </authorList>
    </citation>
    <scope>NUCLEOTIDE SEQUENCE [LARGE SCALE GENOMIC DNA]</scope>
    <source>
        <strain evidence="6 7">RD2P54</strain>
    </source>
</reference>
<dbReference type="EMBL" id="JARXRM010000024">
    <property type="protein sequence ID" value="MDH5822480.1"/>
    <property type="molecule type" value="Genomic_DNA"/>
</dbReference>
<keyword evidence="3" id="KW-0157">Chromophore</keyword>
<dbReference type="SUPFAM" id="SSF55785">
    <property type="entry name" value="PYP-like sensor domain (PAS domain)"/>
    <property type="match status" value="1"/>
</dbReference>
<dbReference type="RefSeq" id="WP_280573399.1">
    <property type="nucleotide sequence ID" value="NZ_JARXRM010000024.1"/>
</dbReference>
<evidence type="ECO:0000313" key="7">
    <source>
        <dbReference type="Proteomes" id="UP001156940"/>
    </source>
</evidence>
<dbReference type="SMART" id="SM00065">
    <property type="entry name" value="GAF"/>
    <property type="match status" value="1"/>
</dbReference>
<dbReference type="Pfam" id="PF01590">
    <property type="entry name" value="GAF"/>
    <property type="match status" value="1"/>
</dbReference>
<dbReference type="InterPro" id="IPR013515">
    <property type="entry name" value="Phytochrome_cen-reg"/>
</dbReference>
<evidence type="ECO:0000256" key="3">
    <source>
        <dbReference type="ARBA" id="ARBA00022991"/>
    </source>
</evidence>
<keyword evidence="2" id="KW-0716">Sensory transduction</keyword>
<evidence type="ECO:0000256" key="1">
    <source>
        <dbReference type="ARBA" id="ARBA00022543"/>
    </source>
</evidence>
<dbReference type="InterPro" id="IPR016132">
    <property type="entry name" value="Phyto_chromo_attachment"/>
</dbReference>
<dbReference type="Gene3D" id="3.30.450.20">
    <property type="entry name" value="PAS domain"/>
    <property type="match status" value="1"/>
</dbReference>
<evidence type="ECO:0000259" key="5">
    <source>
        <dbReference type="PROSITE" id="PS50046"/>
    </source>
</evidence>
<evidence type="ECO:0000313" key="6">
    <source>
        <dbReference type="EMBL" id="MDH5822480.1"/>
    </source>
</evidence>
<dbReference type="PRINTS" id="PR01033">
    <property type="entry name" value="PHYTOCHROME"/>
</dbReference>
<proteinExistence type="predicted"/>
<dbReference type="InterPro" id="IPR013654">
    <property type="entry name" value="PAS_2"/>
</dbReference>
<dbReference type="Pfam" id="PF08446">
    <property type="entry name" value="PAS_2"/>
    <property type="match status" value="1"/>
</dbReference>
<dbReference type="SUPFAM" id="SSF55781">
    <property type="entry name" value="GAF domain-like"/>
    <property type="match status" value="2"/>
</dbReference>
<dbReference type="InterPro" id="IPR029016">
    <property type="entry name" value="GAF-like_dom_sf"/>
</dbReference>
<sequence>MSPDLDQALARCAQEPIHLSGAIQPHGYLISCALPDWSIRHVSANIEALTGIAAADMPRRSLREFLTEDLVQSLSETIGFGEPDGPAQRAAVGNIGPGAQLCDLSVHVAGGLVHIEIEPQPPGAGERSPAVVGQAMIARVAATDDEHDFHQRVAEQVRLLTGYDRVMVYRFRHDDSGEVIAESCAAEMPAYLGLRYPASDIPAQARKLYLRNRIRVIPDAGYAPVPVLPDRGPDGAPLDLGQLALRSVSPVHLEYLRNMGVAASMSISITAGGRLWGLIACHHRSPRLVPPGVRAVADMFGLFVSMRIAAREQRAAVAAEDGARAVRDALGLRLANAGDARLALPTELDLLRRALPCDGAGLWLHDEWHSAGRAPAAAAVPGLLAWLRRDGGAGPVATANAADWADGPDAAGGLAGALALPLDAARGEWLCFFRCEQIQEVRWAGRPDQPFTVDPDGQHIGPRASFAAWSETVRGASIPWSDADQRMAGRLLLVLRERWRREHHQSDPTDLNQQRTRLEMRDQRQRLQRLSELLDGMAHLGPGATTQFAARISQLEEDLQALVRTTEAGEG</sequence>
<dbReference type="Gene3D" id="3.30.450.40">
    <property type="match status" value="1"/>
</dbReference>
<dbReference type="PROSITE" id="PS50046">
    <property type="entry name" value="PHYTOCHROME_2"/>
    <property type="match status" value="1"/>
</dbReference>
<evidence type="ECO:0000256" key="2">
    <source>
        <dbReference type="ARBA" id="ARBA00022606"/>
    </source>
</evidence>
<evidence type="ECO:0000256" key="4">
    <source>
        <dbReference type="ARBA" id="ARBA00023170"/>
    </source>
</evidence>
<organism evidence="6 7">
    <name type="scientific">Luteimonas endophytica</name>
    <dbReference type="NCBI Taxonomy" id="3042023"/>
    <lineage>
        <taxon>Bacteria</taxon>
        <taxon>Pseudomonadati</taxon>
        <taxon>Pseudomonadota</taxon>
        <taxon>Gammaproteobacteria</taxon>
        <taxon>Lysobacterales</taxon>
        <taxon>Lysobacteraceae</taxon>
        <taxon>Luteimonas</taxon>
    </lineage>
</organism>
<protein>
    <submittedName>
        <fullName evidence="6">GAF domain-containing protein</fullName>
    </submittedName>
</protein>
<feature type="domain" description="Phytochrome chromophore attachment site" evidence="5">
    <location>
        <begin position="145"/>
        <end position="291"/>
    </location>
</feature>
<dbReference type="InterPro" id="IPR001294">
    <property type="entry name" value="Phytochrome"/>
</dbReference>